<evidence type="ECO:0000313" key="2">
    <source>
        <dbReference type="EMBL" id="JAS19732.1"/>
    </source>
</evidence>
<feature type="chain" id="PRO_5008580861" description="Single domain-containing protein" evidence="1">
    <location>
        <begin position="19"/>
        <end position="105"/>
    </location>
</feature>
<keyword evidence="1" id="KW-0732">Signal</keyword>
<proteinExistence type="predicted"/>
<dbReference type="AlphaFoldDB" id="A0A1B6D205"/>
<feature type="signal peptide" evidence="1">
    <location>
        <begin position="1"/>
        <end position="18"/>
    </location>
</feature>
<evidence type="ECO:0000256" key="1">
    <source>
        <dbReference type="SAM" id="SignalP"/>
    </source>
</evidence>
<gene>
    <name evidence="2" type="ORF">g.1838</name>
</gene>
<evidence type="ECO:0008006" key="3">
    <source>
        <dbReference type="Google" id="ProtNLM"/>
    </source>
</evidence>
<accession>A0A1B6D205</accession>
<organism evidence="2">
    <name type="scientific">Clastoptera arizonana</name>
    <name type="common">Arizona spittle bug</name>
    <dbReference type="NCBI Taxonomy" id="38151"/>
    <lineage>
        <taxon>Eukaryota</taxon>
        <taxon>Metazoa</taxon>
        <taxon>Ecdysozoa</taxon>
        <taxon>Arthropoda</taxon>
        <taxon>Hexapoda</taxon>
        <taxon>Insecta</taxon>
        <taxon>Pterygota</taxon>
        <taxon>Neoptera</taxon>
        <taxon>Paraneoptera</taxon>
        <taxon>Hemiptera</taxon>
        <taxon>Auchenorrhyncha</taxon>
        <taxon>Cercopoidea</taxon>
        <taxon>Clastopteridae</taxon>
        <taxon>Clastoptera</taxon>
    </lineage>
</organism>
<name>A0A1B6D205_9HEMI</name>
<sequence length="105" mass="12114">MAKHILLVVLLIFVSTESYRVRRTRVATDGNDNCVVNGGTRAYLETWTDTNMCNLNICISDDISYIVETLGCPNFPVRYFAYPCSEQDKKEDQPWPQCCKKLYCF</sequence>
<dbReference type="EMBL" id="GEDC01017566">
    <property type="protein sequence ID" value="JAS19732.1"/>
    <property type="molecule type" value="Transcribed_RNA"/>
</dbReference>
<protein>
    <recommendedName>
        <fullName evidence="3">Single domain-containing protein</fullName>
    </recommendedName>
</protein>
<reference evidence="2" key="1">
    <citation type="submission" date="2015-12" db="EMBL/GenBank/DDBJ databases">
        <title>De novo transcriptome assembly of four potential Pierce s Disease insect vectors from Arizona vineyards.</title>
        <authorList>
            <person name="Tassone E.E."/>
        </authorList>
    </citation>
    <scope>NUCLEOTIDE SEQUENCE</scope>
</reference>